<keyword evidence="3" id="KW-1185">Reference proteome</keyword>
<evidence type="ECO:0000313" key="3">
    <source>
        <dbReference type="Proteomes" id="UP000067320"/>
    </source>
</evidence>
<feature type="compositionally biased region" description="Low complexity" evidence="1">
    <location>
        <begin position="1"/>
        <end position="15"/>
    </location>
</feature>
<dbReference type="EMBL" id="CP012264">
    <property type="protein sequence ID" value="ALB61300.1"/>
    <property type="molecule type" value="Genomic_DNA"/>
</dbReference>
<reference evidence="2 3" key="2">
    <citation type="journal article" date="2016" name="Genome Announc.">
        <title>Fully Closed Genome Sequences of Five Type Strains of the Genus Cronobacter and One Cronobacter sakazakii Strain.</title>
        <authorList>
            <person name="Moine D."/>
            <person name="Kassam M."/>
            <person name="Baert L."/>
            <person name="Tang Y."/>
            <person name="Barretto C."/>
            <person name="Ngom Bru C."/>
            <person name="Klijn A."/>
            <person name="Descombes P."/>
        </authorList>
    </citation>
    <scope>NUCLEOTIDE SEQUENCE [LARGE SCALE GENOMIC DNA]</scope>
    <source>
        <strain evidence="2 3">LMG 26250</strain>
    </source>
</reference>
<evidence type="ECO:0000256" key="1">
    <source>
        <dbReference type="SAM" id="MobiDB-lite"/>
    </source>
</evidence>
<name>A0ABM5V7W9_9ENTR</name>
<reference evidence="3" key="1">
    <citation type="submission" date="2015-09" db="EMBL/GenBank/DDBJ databases">
        <title>Cronobacter genome sequencing and assembly.</title>
        <authorList>
            <person name="Descombes P."/>
            <person name="Baert L."/>
            <person name="Ngom-Bru C."/>
            <person name="Barretto C."/>
        </authorList>
    </citation>
    <scope>NUCLEOTIDE SEQUENCE [LARGE SCALE GENOMIC DNA]</scope>
    <source>
        <strain evidence="3">LMG 26250</strain>
    </source>
</reference>
<accession>A0ABM5V7W9</accession>
<feature type="region of interest" description="Disordered" evidence="1">
    <location>
        <begin position="1"/>
        <end position="27"/>
    </location>
</feature>
<evidence type="ECO:0000313" key="2">
    <source>
        <dbReference type="EMBL" id="ALB61300.1"/>
    </source>
</evidence>
<dbReference type="Proteomes" id="UP000067320">
    <property type="component" value="Chromosome"/>
</dbReference>
<proteinExistence type="predicted"/>
<organism evidence="2 3">
    <name type="scientific">Cronobacter condimenti 1330</name>
    <dbReference type="NCBI Taxonomy" id="1073999"/>
    <lineage>
        <taxon>Bacteria</taxon>
        <taxon>Pseudomonadati</taxon>
        <taxon>Pseudomonadota</taxon>
        <taxon>Gammaproteobacteria</taxon>
        <taxon>Enterobacterales</taxon>
        <taxon>Enterobacteriaceae</taxon>
        <taxon>Cronobacter</taxon>
    </lineage>
</organism>
<sequence length="99" mass="10181">MDAVGGDVTVSGTTGLLKGSKRARQRNGNRIICETATSSGAWRPSKKPKSAAMAISVNPQKQRKAPATAAIFAAAGASLRRLSKNASAPCRAVDSKAMP</sequence>
<protein>
    <submittedName>
        <fullName evidence="2">Uncharacterized protein</fullName>
    </submittedName>
</protein>
<gene>
    <name evidence="2" type="ORF">AFK62_01700</name>
</gene>